<dbReference type="PANTHER" id="PTHR37419:SF1">
    <property type="entry name" value="SERINE_THREONINE-PROTEIN KINASE TOXIN HIPA"/>
    <property type="match status" value="1"/>
</dbReference>
<protein>
    <submittedName>
        <fullName evidence="6">HipA domain-containing protein</fullName>
        <ecNumber evidence="6">2.7.11.1</ecNumber>
    </submittedName>
</protein>
<evidence type="ECO:0000256" key="3">
    <source>
        <dbReference type="ARBA" id="ARBA00022777"/>
    </source>
</evidence>
<dbReference type="GO" id="GO:0004674">
    <property type="term" value="F:protein serine/threonine kinase activity"/>
    <property type="evidence" value="ECO:0007669"/>
    <property type="project" value="UniProtKB-EC"/>
</dbReference>
<dbReference type="InterPro" id="IPR017508">
    <property type="entry name" value="HipA_N1"/>
</dbReference>
<accession>A0A378SLZ6</accession>
<dbReference type="NCBIfam" id="TIGR03071">
    <property type="entry name" value="couple_hipA"/>
    <property type="match status" value="1"/>
</dbReference>
<comment type="similarity">
    <text evidence="1">Belongs to the HipA Ser/Thr kinase family.</text>
</comment>
<dbReference type="InterPro" id="IPR052028">
    <property type="entry name" value="HipA_Ser/Thr_kinase"/>
</dbReference>
<name>A0A378SLZ6_9MYCO</name>
<evidence type="ECO:0000256" key="2">
    <source>
        <dbReference type="ARBA" id="ARBA00022679"/>
    </source>
</evidence>
<dbReference type="RefSeq" id="WP_073696416.1">
    <property type="nucleotide sequence ID" value="NZ_JACKST010000149.1"/>
</dbReference>
<dbReference type="InterPro" id="IPR012893">
    <property type="entry name" value="HipA-like_C"/>
</dbReference>
<sequence length="405" mass="45563">MIEAVHAVLLKGNRIGSILQRGDVARFIFEPGYWDDPNRHVLGLWFEDDPRRSPKAALRLPPWFSNLLPEGTLRDWIARDQGVSADRELQLLLRIGRDLPGAVEVVASDAVFDPDLLKEPHRSATPEVGRNARWKFSLAGVGLKFSLLKQNERLTIPASDELGDWIVKLPDARYADVPTNEFATMTLARAVGIDVPEVALVHRDELPVLPARAWPSPEKLAFAIARFDRTRDGERVHIEDLAQVRGFYDNAKYTGSFETVGALIYRNRDLDSLREFVRRLTFNVLIGNGDAHLKNWSLIYLDGRVPTLSPAYDLVSTSPYASPHEPDDFGLSFGGTKVMDRISRTTFRQFQDKLSLGATDVLDVVDETVARFQTAWPDARPIFPTFVDHWIEGRRSAVIARLASS</sequence>
<proteinExistence type="inferred from homology"/>
<dbReference type="PANTHER" id="PTHR37419">
    <property type="entry name" value="SERINE/THREONINE-PROTEIN KINASE TOXIN HIPA"/>
    <property type="match status" value="1"/>
</dbReference>
<evidence type="ECO:0000313" key="7">
    <source>
        <dbReference type="Proteomes" id="UP000254291"/>
    </source>
</evidence>
<reference evidence="6 7" key="1">
    <citation type="submission" date="2018-06" db="EMBL/GenBank/DDBJ databases">
        <authorList>
            <consortium name="Pathogen Informatics"/>
            <person name="Doyle S."/>
        </authorList>
    </citation>
    <scope>NUCLEOTIDE SEQUENCE [LARGE SCALE GENOMIC DNA]</scope>
    <source>
        <strain evidence="6 7">NCTC10742</strain>
    </source>
</reference>
<evidence type="ECO:0000259" key="5">
    <source>
        <dbReference type="Pfam" id="PF13657"/>
    </source>
</evidence>
<dbReference type="EMBL" id="UGQM01000001">
    <property type="protein sequence ID" value="STZ43641.1"/>
    <property type="molecule type" value="Genomic_DNA"/>
</dbReference>
<dbReference type="EC" id="2.7.11.1" evidence="6"/>
<evidence type="ECO:0000259" key="4">
    <source>
        <dbReference type="Pfam" id="PF07804"/>
    </source>
</evidence>
<feature type="domain" description="HipA N-terminal subdomain 1" evidence="5">
    <location>
        <begin position="7"/>
        <end position="105"/>
    </location>
</feature>
<dbReference type="Pfam" id="PF07804">
    <property type="entry name" value="HipA_C"/>
    <property type="match status" value="1"/>
</dbReference>
<dbReference type="Pfam" id="PF13657">
    <property type="entry name" value="Couple_hipA"/>
    <property type="match status" value="1"/>
</dbReference>
<feature type="domain" description="HipA-like C-terminal" evidence="4">
    <location>
        <begin position="136"/>
        <end position="376"/>
    </location>
</feature>
<dbReference type="Gene3D" id="1.10.1070.20">
    <property type="match status" value="1"/>
</dbReference>
<keyword evidence="3" id="KW-0418">Kinase</keyword>
<gene>
    <name evidence="6" type="primary">hipA</name>
    <name evidence="6" type="ORF">NCTC10742_02871</name>
</gene>
<organism evidence="6 7">
    <name type="scientific">Mycolicibacterium gilvum</name>
    <dbReference type="NCBI Taxonomy" id="1804"/>
    <lineage>
        <taxon>Bacteria</taxon>
        <taxon>Bacillati</taxon>
        <taxon>Actinomycetota</taxon>
        <taxon>Actinomycetes</taxon>
        <taxon>Mycobacteriales</taxon>
        <taxon>Mycobacteriaceae</taxon>
        <taxon>Mycolicibacterium</taxon>
    </lineage>
</organism>
<dbReference type="GO" id="GO:0005829">
    <property type="term" value="C:cytosol"/>
    <property type="evidence" value="ECO:0007669"/>
    <property type="project" value="TreeGrafter"/>
</dbReference>
<dbReference type="AlphaFoldDB" id="A0A378SLZ6"/>
<keyword evidence="2 6" id="KW-0808">Transferase</keyword>
<dbReference type="Proteomes" id="UP000254291">
    <property type="component" value="Unassembled WGS sequence"/>
</dbReference>
<evidence type="ECO:0000313" key="6">
    <source>
        <dbReference type="EMBL" id="STZ43641.1"/>
    </source>
</evidence>
<evidence type="ECO:0000256" key="1">
    <source>
        <dbReference type="ARBA" id="ARBA00010164"/>
    </source>
</evidence>